<organism evidence="2 3">
    <name type="scientific">Paramecium sonneborni</name>
    <dbReference type="NCBI Taxonomy" id="65129"/>
    <lineage>
        <taxon>Eukaryota</taxon>
        <taxon>Sar</taxon>
        <taxon>Alveolata</taxon>
        <taxon>Ciliophora</taxon>
        <taxon>Intramacronucleata</taxon>
        <taxon>Oligohymenophorea</taxon>
        <taxon>Peniculida</taxon>
        <taxon>Parameciidae</taxon>
        <taxon>Paramecium</taxon>
    </lineage>
</organism>
<sequence>MILHTIIVRGTLILAEFSDSEDDYSNIIKKRSLDVKNVQGNQKIFKDDLYMYAICDKELKFICLSKEDDQTIFVKLQELIQAVQIIETDGNYSSKLTQILHKHLKKEQIVVIQDEKIDQQQPKQSRLMNHTIPQKKDSIDFQKKLCFFVMLIILIMYFILNNIIIND</sequence>
<dbReference type="EMBL" id="CAJJDN010000024">
    <property type="protein sequence ID" value="CAD8068698.1"/>
    <property type="molecule type" value="Genomic_DNA"/>
</dbReference>
<keyword evidence="1" id="KW-0472">Membrane</keyword>
<evidence type="ECO:0000313" key="2">
    <source>
        <dbReference type="EMBL" id="CAD8068698.1"/>
    </source>
</evidence>
<protein>
    <recommendedName>
        <fullName evidence="4">Longin domain-containing protein</fullName>
    </recommendedName>
</protein>
<evidence type="ECO:0000313" key="3">
    <source>
        <dbReference type="Proteomes" id="UP000692954"/>
    </source>
</evidence>
<evidence type="ECO:0000256" key="1">
    <source>
        <dbReference type="SAM" id="Phobius"/>
    </source>
</evidence>
<name>A0A8S1LKJ0_9CILI</name>
<dbReference type="AlphaFoldDB" id="A0A8S1LKJ0"/>
<evidence type="ECO:0008006" key="4">
    <source>
        <dbReference type="Google" id="ProtNLM"/>
    </source>
</evidence>
<keyword evidence="3" id="KW-1185">Reference proteome</keyword>
<keyword evidence="1" id="KW-0812">Transmembrane</keyword>
<keyword evidence="1" id="KW-1133">Transmembrane helix</keyword>
<comment type="caution">
    <text evidence="2">The sequence shown here is derived from an EMBL/GenBank/DDBJ whole genome shotgun (WGS) entry which is preliminary data.</text>
</comment>
<dbReference type="OrthoDB" id="291532at2759"/>
<dbReference type="Proteomes" id="UP000692954">
    <property type="component" value="Unassembled WGS sequence"/>
</dbReference>
<reference evidence="2" key="1">
    <citation type="submission" date="2021-01" db="EMBL/GenBank/DDBJ databases">
        <authorList>
            <consortium name="Genoscope - CEA"/>
            <person name="William W."/>
        </authorList>
    </citation>
    <scope>NUCLEOTIDE SEQUENCE</scope>
</reference>
<feature type="transmembrane region" description="Helical" evidence="1">
    <location>
        <begin position="145"/>
        <end position="165"/>
    </location>
</feature>
<accession>A0A8S1LKJ0</accession>
<gene>
    <name evidence="2" type="ORF">PSON_ATCC_30995.1.T0240282</name>
</gene>
<proteinExistence type="predicted"/>